<dbReference type="PANTHER" id="PTHR47510">
    <property type="entry name" value="REVERSE TRANSCRIPTASE DOMAIN-CONTAINING PROTEIN"/>
    <property type="match status" value="1"/>
</dbReference>
<proteinExistence type="predicted"/>
<dbReference type="InterPro" id="IPR049439">
    <property type="entry name" value="TRAFD1-XIAF1_Znf"/>
</dbReference>
<dbReference type="PANTHER" id="PTHR47510:SF3">
    <property type="entry name" value="ENDO_EXONUCLEASE_PHOSPHATASE DOMAIN-CONTAINING PROTEIN"/>
    <property type="match status" value="1"/>
</dbReference>
<dbReference type="InterPro" id="IPR000477">
    <property type="entry name" value="RT_dom"/>
</dbReference>
<evidence type="ECO:0000259" key="1">
    <source>
        <dbReference type="PROSITE" id="PS50878"/>
    </source>
</evidence>
<dbReference type="InterPro" id="IPR043502">
    <property type="entry name" value="DNA/RNA_pol_sf"/>
</dbReference>
<dbReference type="Pfam" id="PF21366">
    <property type="entry name" value="TRAFD1-XIAF1_ZnF"/>
    <property type="match status" value="1"/>
</dbReference>
<feature type="domain" description="Reverse transcriptase" evidence="1">
    <location>
        <begin position="297"/>
        <end position="533"/>
    </location>
</feature>
<sequence length="533" mass="60542">MDTKEEMEICIHCKKEVVKTNLAMHEAHCQRFLCLCPDCKEQVPKDQLEEHRQEQHTLIKCQQCNMKMEKCKLPDHEAYKCTERLQSCEFCQLALPLSKLDEHVVICGSRTERCQDCNQYVILKDQLRHAQICNTEDFKTKSINGNVKPLPAYTQQVDEAYDYMADTSRDRTVSQFADSEPEDTILSLSDLQKKKKQDEKTGWIDQDKISTCPYCHLALPVNTLQWHKVEDNHETIAMICQQLYGPGGPYENSEDDVRQIFLKQKRRKAPGPDSVTPACLKTCADQLAFIFSQIFNRSLELCEVPACFKRSTIIPIPKKPKITGLNDYRPVALTSVVMKSFERLVLAYLKNITGPLLDPLQFAYRANRSVDGAVNMGLHFILQHLDKSGTYVRLLFVDFSSAFNTIIPTLLQTKLTQLSVPSSICQWITSFLTDRHQLVKLGKFTSYSHTTSTGAPQGCILSPLLFSLYTNECTSTDPSVKLLKFADDTTVIGLIQDGDESAYRQEVEQLAAWCSLNNLELNTGSWAPPSLRT</sequence>
<accession>A0AAE0V273</accession>
<dbReference type="AlphaFoldDB" id="A0AAE0V273"/>
<evidence type="ECO:0000313" key="2">
    <source>
        <dbReference type="EMBL" id="KAK3531108.1"/>
    </source>
</evidence>
<gene>
    <name evidence="2" type="ORF">QTP70_011051</name>
</gene>
<dbReference type="CDD" id="cd01650">
    <property type="entry name" value="RT_nLTR_like"/>
    <property type="match status" value="1"/>
</dbReference>
<dbReference type="InterPro" id="IPR013083">
    <property type="entry name" value="Znf_RING/FYVE/PHD"/>
</dbReference>
<name>A0AAE0V273_9TELE</name>
<reference evidence="2" key="1">
    <citation type="submission" date="2023-06" db="EMBL/GenBank/DDBJ databases">
        <title>Male Hemibagrus guttatus genome.</title>
        <authorList>
            <person name="Bian C."/>
        </authorList>
    </citation>
    <scope>NUCLEOTIDE SEQUENCE</scope>
    <source>
        <strain evidence="2">Male_cb2023</strain>
        <tissue evidence="2">Muscle</tissue>
    </source>
</reference>
<dbReference type="Pfam" id="PF00078">
    <property type="entry name" value="RVT_1"/>
    <property type="match status" value="1"/>
</dbReference>
<dbReference type="Gene3D" id="3.30.40.10">
    <property type="entry name" value="Zinc/RING finger domain, C3HC4 (zinc finger)"/>
    <property type="match status" value="2"/>
</dbReference>
<dbReference type="Proteomes" id="UP001274896">
    <property type="component" value="Unassembled WGS sequence"/>
</dbReference>
<organism evidence="2 3">
    <name type="scientific">Hemibagrus guttatus</name>
    <dbReference type="NCBI Taxonomy" id="175788"/>
    <lineage>
        <taxon>Eukaryota</taxon>
        <taxon>Metazoa</taxon>
        <taxon>Chordata</taxon>
        <taxon>Craniata</taxon>
        <taxon>Vertebrata</taxon>
        <taxon>Euteleostomi</taxon>
        <taxon>Actinopterygii</taxon>
        <taxon>Neopterygii</taxon>
        <taxon>Teleostei</taxon>
        <taxon>Ostariophysi</taxon>
        <taxon>Siluriformes</taxon>
        <taxon>Bagridae</taxon>
        <taxon>Hemibagrus</taxon>
    </lineage>
</organism>
<dbReference type="EMBL" id="JAUCMX010000011">
    <property type="protein sequence ID" value="KAK3531108.1"/>
    <property type="molecule type" value="Genomic_DNA"/>
</dbReference>
<dbReference type="SUPFAM" id="SSF56672">
    <property type="entry name" value="DNA/RNA polymerases"/>
    <property type="match status" value="1"/>
</dbReference>
<evidence type="ECO:0000313" key="3">
    <source>
        <dbReference type="Proteomes" id="UP001274896"/>
    </source>
</evidence>
<protein>
    <recommendedName>
        <fullName evidence="1">Reverse transcriptase domain-containing protein</fullName>
    </recommendedName>
</protein>
<keyword evidence="3" id="KW-1185">Reference proteome</keyword>
<comment type="caution">
    <text evidence="2">The sequence shown here is derived from an EMBL/GenBank/DDBJ whole genome shotgun (WGS) entry which is preliminary data.</text>
</comment>
<dbReference type="PROSITE" id="PS50878">
    <property type="entry name" value="RT_POL"/>
    <property type="match status" value="1"/>
</dbReference>